<proteinExistence type="predicted"/>
<dbReference type="RefSeq" id="WP_168947977.1">
    <property type="nucleotide sequence ID" value="NZ_JABAGL010000020.1"/>
</dbReference>
<evidence type="ECO:0000313" key="2">
    <source>
        <dbReference type="EMBL" id="NME87212.1"/>
    </source>
</evidence>
<feature type="transmembrane region" description="Helical" evidence="1">
    <location>
        <begin position="101"/>
        <end position="134"/>
    </location>
</feature>
<gene>
    <name evidence="2" type="ORF">HF841_14485</name>
</gene>
<dbReference type="AlphaFoldDB" id="A0A7X9XJ59"/>
<protein>
    <submittedName>
        <fullName evidence="2">Uncharacterized protein</fullName>
    </submittedName>
</protein>
<evidence type="ECO:0000313" key="3">
    <source>
        <dbReference type="Proteomes" id="UP000520291"/>
    </source>
</evidence>
<reference evidence="2 3" key="1">
    <citation type="submission" date="2020-04" db="EMBL/GenBank/DDBJ databases">
        <authorList>
            <person name="Hitch T.C.A."/>
            <person name="Wylensek D."/>
            <person name="Clavel T."/>
        </authorList>
    </citation>
    <scope>NUCLEOTIDE SEQUENCE [LARGE SCALE GENOMIC DNA]</scope>
    <source>
        <strain evidence="2 3">WCA3-601-WT-5E</strain>
    </source>
</reference>
<comment type="caution">
    <text evidence="2">The sequence shown here is derived from an EMBL/GenBank/DDBJ whole genome shotgun (WGS) entry which is preliminary data.</text>
</comment>
<dbReference type="EMBL" id="JABAGL010000020">
    <property type="protein sequence ID" value="NME87212.1"/>
    <property type="molecule type" value="Genomic_DNA"/>
</dbReference>
<sequence length="295" mass="33755">MALLSIVGSTILFLLIKTGFSPFQNNISLRYDLFYDNHVNFGAIYYFPLYLSIIDVTPDIRIPFFQEQGLITGMYHEPHCMTFMVFPALFILLYYKRYKLLIIILYTLILLLEASTTNIMAFLGCILVYLLYVLKTSLTKTLGFISILMIGVVMFIHYVDISNLDFIFNKIASGSATYSMSTIDFALKPRTVLGTSFFNLEYINSRTAAAYMDVGYISFIFNGLFLIGCMYYLCKLFLSNSTFKTSVLLFATYFFIHSSKVAMVSYSLTMLMYVVFMVYKVSSVSDVLLNNKKDA</sequence>
<evidence type="ECO:0000256" key="1">
    <source>
        <dbReference type="SAM" id="Phobius"/>
    </source>
</evidence>
<keyword evidence="1" id="KW-0812">Transmembrane</keyword>
<dbReference type="Proteomes" id="UP000520291">
    <property type="component" value="Unassembled WGS sequence"/>
</dbReference>
<feature type="transmembrane region" description="Helical" evidence="1">
    <location>
        <begin position="141"/>
        <end position="159"/>
    </location>
</feature>
<feature type="transmembrane region" description="Helical" evidence="1">
    <location>
        <begin position="43"/>
        <end position="62"/>
    </location>
</feature>
<feature type="transmembrane region" description="Helical" evidence="1">
    <location>
        <begin position="214"/>
        <end position="234"/>
    </location>
</feature>
<name>A0A7X9XJ59_9BACE</name>
<feature type="transmembrane region" description="Helical" evidence="1">
    <location>
        <begin position="246"/>
        <end position="264"/>
    </location>
</feature>
<feature type="transmembrane region" description="Helical" evidence="1">
    <location>
        <begin position="270"/>
        <end position="289"/>
    </location>
</feature>
<keyword evidence="1" id="KW-0472">Membrane</keyword>
<keyword evidence="1" id="KW-1133">Transmembrane helix</keyword>
<organism evidence="2 3">
    <name type="scientific">Bacteroides eggerthii</name>
    <dbReference type="NCBI Taxonomy" id="28111"/>
    <lineage>
        <taxon>Bacteria</taxon>
        <taxon>Pseudomonadati</taxon>
        <taxon>Bacteroidota</taxon>
        <taxon>Bacteroidia</taxon>
        <taxon>Bacteroidales</taxon>
        <taxon>Bacteroidaceae</taxon>
        <taxon>Bacteroides</taxon>
    </lineage>
</organism>
<accession>A0A7X9XJ59</accession>
<feature type="transmembrane region" description="Helical" evidence="1">
    <location>
        <begin position="74"/>
        <end position="95"/>
    </location>
</feature>